<dbReference type="GO" id="GO:0102208">
    <property type="term" value="F:2-polyprenyl-6-hydroxyphenol methylase activity"/>
    <property type="evidence" value="ECO:0007669"/>
    <property type="project" value="UniProtKB-EC"/>
</dbReference>
<name>A0ABW4TQJ1_9ACTN</name>
<dbReference type="EC" id="2.1.1.64" evidence="1"/>
<gene>
    <name evidence="1" type="ORF">ACFSDE_15470</name>
</gene>
<comment type="caution">
    <text evidence="1">The sequence shown here is derived from an EMBL/GenBank/DDBJ whole genome shotgun (WGS) entry which is preliminary data.</text>
</comment>
<proteinExistence type="predicted"/>
<dbReference type="CDD" id="cd02440">
    <property type="entry name" value="AdoMet_MTases"/>
    <property type="match status" value="1"/>
</dbReference>
<dbReference type="GO" id="GO:0032259">
    <property type="term" value="P:methylation"/>
    <property type="evidence" value="ECO:0007669"/>
    <property type="project" value="UniProtKB-KW"/>
</dbReference>
<evidence type="ECO:0000313" key="1">
    <source>
        <dbReference type="EMBL" id="MFD1948201.1"/>
    </source>
</evidence>
<dbReference type="EMBL" id="JBHUGD010000003">
    <property type="protein sequence ID" value="MFD1948201.1"/>
    <property type="molecule type" value="Genomic_DNA"/>
</dbReference>
<dbReference type="SUPFAM" id="SSF53335">
    <property type="entry name" value="S-adenosyl-L-methionine-dependent methyltransferases"/>
    <property type="match status" value="1"/>
</dbReference>
<keyword evidence="1" id="KW-0489">Methyltransferase</keyword>
<protein>
    <submittedName>
        <fullName evidence="1">Class I SAM-dependent methyltransferase</fullName>
        <ecNumber evidence="1">2.1.1.222</ecNumber>
        <ecNumber evidence="1">2.1.1.64</ecNumber>
    </submittedName>
</protein>
<dbReference type="RefSeq" id="WP_343920023.1">
    <property type="nucleotide sequence ID" value="NZ_BAAAJT010000002.1"/>
</dbReference>
<evidence type="ECO:0000313" key="2">
    <source>
        <dbReference type="Proteomes" id="UP001597351"/>
    </source>
</evidence>
<dbReference type="GO" id="GO:0061542">
    <property type="term" value="F:3-demethylubiquinol 3-O-methyltransferase activity"/>
    <property type="evidence" value="ECO:0007669"/>
    <property type="project" value="UniProtKB-EC"/>
</dbReference>
<dbReference type="EC" id="2.1.1.222" evidence="1"/>
<keyword evidence="2" id="KW-1185">Reference proteome</keyword>
<dbReference type="Gene3D" id="3.40.50.150">
    <property type="entry name" value="Vaccinia Virus protein VP39"/>
    <property type="match status" value="1"/>
</dbReference>
<dbReference type="PANTHER" id="PTHR13627">
    <property type="entry name" value="FUKUTIN RELATED PROTEIN"/>
    <property type="match status" value="1"/>
</dbReference>
<dbReference type="Pfam" id="PF13489">
    <property type="entry name" value="Methyltransf_23"/>
    <property type="match status" value="1"/>
</dbReference>
<dbReference type="InterPro" id="IPR029063">
    <property type="entry name" value="SAM-dependent_MTases_sf"/>
</dbReference>
<dbReference type="PANTHER" id="PTHR13627:SF31">
    <property type="entry name" value="RIBITOL 5-PHOSPHATE TRANSFERASE FKRP"/>
    <property type="match status" value="1"/>
</dbReference>
<dbReference type="Proteomes" id="UP001597351">
    <property type="component" value="Unassembled WGS sequence"/>
</dbReference>
<dbReference type="InterPro" id="IPR052613">
    <property type="entry name" value="LicD_transferase"/>
</dbReference>
<accession>A0ABW4TQJ1</accession>
<keyword evidence="1" id="KW-0808">Transferase</keyword>
<sequence>MAGARIRPGISRVDDQGLRLRALDDRALDVCFDGRRVWTFWTLRDTEGTGPLRRVAWPRPLVKHLDGRSVVAVRDSASGATYFEQELALGSGAGRVEVVSPKGVELGFDKSGKLVPTFAGRSERDLGSLLDATEAVVAALRECGLEPFLAYGTLLGAVREGRVLGHDSDADLGYVSRHDTPVQVARESFRVQRELAERGFATYRYSGGAFRVDVQEGGVTRGLDVFGGFLDRGRLYLMGEVGTPFLEEWLWPLTTAQLSGRTLPVPAQPEHLLEAMYGAGWKVPDPAFKFTTPARTTRALEGWFRGTQPGIRYWERRASASTRGSFREPSVLARRAARLAGELGAEVLDVGAGRGADSVWLARQGVPVTAYDYVPRGLRDAVDVAAAEELPLDVRPLNLTEWRSVLAEGAHLAHDPRPRVVLARHVLDATSAFGRESLARLCSMALREGGRLLADLHVVDDAAGGDRPGDPGEDAPDWMVGRPDAEAVATLLRRYGATRVVTKRLPNRDRTTVRMVGEWSAWT</sequence>
<reference evidence="2" key="1">
    <citation type="journal article" date="2019" name="Int. J. Syst. Evol. Microbiol.">
        <title>The Global Catalogue of Microorganisms (GCM) 10K type strain sequencing project: providing services to taxonomists for standard genome sequencing and annotation.</title>
        <authorList>
            <consortium name="The Broad Institute Genomics Platform"/>
            <consortium name="The Broad Institute Genome Sequencing Center for Infectious Disease"/>
            <person name="Wu L."/>
            <person name="Ma J."/>
        </authorList>
    </citation>
    <scope>NUCLEOTIDE SEQUENCE [LARGE SCALE GENOMIC DNA]</scope>
    <source>
        <strain evidence="2">CGMCC 1.12477</strain>
    </source>
</reference>
<organism evidence="1 2">
    <name type="scientific">Nocardioides aestuarii</name>
    <dbReference type="NCBI Taxonomy" id="252231"/>
    <lineage>
        <taxon>Bacteria</taxon>
        <taxon>Bacillati</taxon>
        <taxon>Actinomycetota</taxon>
        <taxon>Actinomycetes</taxon>
        <taxon>Propionibacteriales</taxon>
        <taxon>Nocardioidaceae</taxon>
        <taxon>Nocardioides</taxon>
    </lineage>
</organism>